<feature type="signal peptide" evidence="3">
    <location>
        <begin position="1"/>
        <end position="19"/>
    </location>
</feature>
<sequence length="476" mass="52011">MDILWFLLYVLITVKVCLAQETITVTTIFSRSTSTVTKSVSEIFQSPTPPPSTTFSTAIIPVTTLPTTFTTSEPPDATFWSGLNVLPTTDSLGQTFTTSWWAVFSLGGTSALSVPITPTSLLSSQTSSQTSNPSATTPTTPSPTSTPTSVSGKKSIPWGAIIIPLVLAFSAVIIWFIRRTVQKKPGGDVSELSEKTSHWGWPFSRLGRTSQGNNEPQRPVISYPQPITMHTMPERSVSPPSRPRRPASLSNSLIEDMLISPTLRPATHITDSSIDNSTVAEDARRSFSPEPLRVNKNARASDPFGPDLESSNGMPWSATSSVYSTLPGGLGPSVPQPTYQPYRRPESPPSRVTDGVHLFPSDLPKRRASPRIGIHVDMDEDDPRIRRIRRLEAAEMLEGVEETTEPNTAATMSDGDEDEVKSEGSYDFAAARARKVLADKRMKEEQEKSQGKDRKDDADDAAPPIPDYNPARDNWK</sequence>
<accession>A0A2J6TPF6</accession>
<feature type="compositionally biased region" description="Low complexity" evidence="1">
    <location>
        <begin position="122"/>
        <end position="151"/>
    </location>
</feature>
<dbReference type="AlphaFoldDB" id="A0A2J6TPF6"/>
<feature type="region of interest" description="Disordered" evidence="1">
    <location>
        <begin position="268"/>
        <end position="288"/>
    </location>
</feature>
<protein>
    <recommendedName>
        <fullName evidence="6">Mid2 domain-containing protein</fullName>
    </recommendedName>
</protein>
<evidence type="ECO:0000256" key="1">
    <source>
        <dbReference type="SAM" id="MobiDB-lite"/>
    </source>
</evidence>
<gene>
    <name evidence="4" type="ORF">K444DRAFT_625528</name>
</gene>
<evidence type="ECO:0000256" key="2">
    <source>
        <dbReference type="SAM" id="Phobius"/>
    </source>
</evidence>
<reference evidence="4 5" key="1">
    <citation type="submission" date="2016-04" db="EMBL/GenBank/DDBJ databases">
        <title>A degradative enzymes factory behind the ericoid mycorrhizal symbiosis.</title>
        <authorList>
            <consortium name="DOE Joint Genome Institute"/>
            <person name="Martino E."/>
            <person name="Morin E."/>
            <person name="Grelet G."/>
            <person name="Kuo A."/>
            <person name="Kohler A."/>
            <person name="Daghino S."/>
            <person name="Barry K."/>
            <person name="Choi C."/>
            <person name="Cichocki N."/>
            <person name="Clum A."/>
            <person name="Copeland A."/>
            <person name="Hainaut M."/>
            <person name="Haridas S."/>
            <person name="Labutti K."/>
            <person name="Lindquist E."/>
            <person name="Lipzen A."/>
            <person name="Khouja H.-R."/>
            <person name="Murat C."/>
            <person name="Ohm R."/>
            <person name="Olson A."/>
            <person name="Spatafora J."/>
            <person name="Veneault-Fourrey C."/>
            <person name="Henrissat B."/>
            <person name="Grigoriev I."/>
            <person name="Martin F."/>
            <person name="Perotto S."/>
        </authorList>
    </citation>
    <scope>NUCLEOTIDE SEQUENCE [LARGE SCALE GENOMIC DNA]</scope>
    <source>
        <strain evidence="4 5">E</strain>
    </source>
</reference>
<evidence type="ECO:0000313" key="4">
    <source>
        <dbReference type="EMBL" id="PMD64899.1"/>
    </source>
</evidence>
<dbReference type="GeneID" id="36590615"/>
<keyword evidence="3" id="KW-0732">Signal</keyword>
<evidence type="ECO:0000313" key="5">
    <source>
        <dbReference type="Proteomes" id="UP000235371"/>
    </source>
</evidence>
<dbReference type="OrthoDB" id="10376288at2759"/>
<dbReference type="STRING" id="1095630.A0A2J6TPF6"/>
<keyword evidence="2" id="KW-1133">Transmembrane helix</keyword>
<feature type="compositionally biased region" description="Polar residues" evidence="1">
    <location>
        <begin position="269"/>
        <end position="279"/>
    </location>
</feature>
<feature type="chain" id="PRO_5014362505" description="Mid2 domain-containing protein" evidence="3">
    <location>
        <begin position="20"/>
        <end position="476"/>
    </location>
</feature>
<organism evidence="4 5">
    <name type="scientific">Hyaloscypha bicolor E</name>
    <dbReference type="NCBI Taxonomy" id="1095630"/>
    <lineage>
        <taxon>Eukaryota</taxon>
        <taxon>Fungi</taxon>
        <taxon>Dikarya</taxon>
        <taxon>Ascomycota</taxon>
        <taxon>Pezizomycotina</taxon>
        <taxon>Leotiomycetes</taxon>
        <taxon>Helotiales</taxon>
        <taxon>Hyaloscyphaceae</taxon>
        <taxon>Hyaloscypha</taxon>
        <taxon>Hyaloscypha bicolor</taxon>
    </lineage>
</organism>
<dbReference type="EMBL" id="KZ613747">
    <property type="protein sequence ID" value="PMD64899.1"/>
    <property type="molecule type" value="Genomic_DNA"/>
</dbReference>
<feature type="region of interest" description="Disordered" evidence="1">
    <location>
        <begin position="122"/>
        <end position="152"/>
    </location>
</feature>
<feature type="transmembrane region" description="Helical" evidence="2">
    <location>
        <begin position="156"/>
        <end position="177"/>
    </location>
</feature>
<keyword evidence="2" id="KW-0472">Membrane</keyword>
<evidence type="ECO:0008006" key="6">
    <source>
        <dbReference type="Google" id="ProtNLM"/>
    </source>
</evidence>
<proteinExistence type="predicted"/>
<feature type="region of interest" description="Disordered" evidence="1">
    <location>
        <begin position="396"/>
        <end position="476"/>
    </location>
</feature>
<evidence type="ECO:0000256" key="3">
    <source>
        <dbReference type="SAM" id="SignalP"/>
    </source>
</evidence>
<feature type="compositionally biased region" description="Basic and acidic residues" evidence="1">
    <location>
        <begin position="436"/>
        <end position="457"/>
    </location>
</feature>
<keyword evidence="2" id="KW-0812">Transmembrane</keyword>
<name>A0A2J6TPF6_9HELO</name>
<feature type="region of interest" description="Disordered" evidence="1">
    <location>
        <begin position="340"/>
        <end position="365"/>
    </location>
</feature>
<dbReference type="RefSeq" id="XP_024741803.1">
    <property type="nucleotide sequence ID" value="XM_024882538.1"/>
</dbReference>
<dbReference type="InParanoid" id="A0A2J6TPF6"/>
<dbReference type="Proteomes" id="UP000235371">
    <property type="component" value="Unassembled WGS sequence"/>
</dbReference>
<keyword evidence="5" id="KW-1185">Reference proteome</keyword>